<evidence type="ECO:0000313" key="2">
    <source>
        <dbReference type="EMBL" id="KDR23142.1"/>
    </source>
</evidence>
<dbReference type="Proteomes" id="UP000027135">
    <property type="component" value="Unassembled WGS sequence"/>
</dbReference>
<feature type="compositionally biased region" description="Acidic residues" evidence="1">
    <location>
        <begin position="87"/>
        <end position="104"/>
    </location>
</feature>
<dbReference type="OMA" id="EGHVKHE"/>
<proteinExistence type="predicted"/>
<protein>
    <submittedName>
        <fullName evidence="2">Uncharacterized protein</fullName>
    </submittedName>
</protein>
<dbReference type="STRING" id="136037.A0A067RHB1"/>
<evidence type="ECO:0000313" key="3">
    <source>
        <dbReference type="Proteomes" id="UP000027135"/>
    </source>
</evidence>
<feature type="compositionally biased region" description="Basic and acidic residues" evidence="1">
    <location>
        <begin position="1"/>
        <end position="16"/>
    </location>
</feature>
<organism evidence="2 3">
    <name type="scientific">Zootermopsis nevadensis</name>
    <name type="common">Dampwood termite</name>
    <dbReference type="NCBI Taxonomy" id="136037"/>
    <lineage>
        <taxon>Eukaryota</taxon>
        <taxon>Metazoa</taxon>
        <taxon>Ecdysozoa</taxon>
        <taxon>Arthropoda</taxon>
        <taxon>Hexapoda</taxon>
        <taxon>Insecta</taxon>
        <taxon>Pterygota</taxon>
        <taxon>Neoptera</taxon>
        <taxon>Polyneoptera</taxon>
        <taxon>Dictyoptera</taxon>
        <taxon>Blattodea</taxon>
        <taxon>Blattoidea</taxon>
        <taxon>Termitoidae</taxon>
        <taxon>Termopsidae</taxon>
        <taxon>Zootermopsis</taxon>
    </lineage>
</organism>
<reference evidence="2 3" key="1">
    <citation type="journal article" date="2014" name="Nat. Commun.">
        <title>Molecular traces of alternative social organization in a termite genome.</title>
        <authorList>
            <person name="Terrapon N."/>
            <person name="Li C."/>
            <person name="Robertson H.M."/>
            <person name="Ji L."/>
            <person name="Meng X."/>
            <person name="Booth W."/>
            <person name="Chen Z."/>
            <person name="Childers C.P."/>
            <person name="Glastad K.M."/>
            <person name="Gokhale K."/>
            <person name="Gowin J."/>
            <person name="Gronenberg W."/>
            <person name="Hermansen R.A."/>
            <person name="Hu H."/>
            <person name="Hunt B.G."/>
            <person name="Huylmans A.K."/>
            <person name="Khalil S.M."/>
            <person name="Mitchell R.D."/>
            <person name="Munoz-Torres M.C."/>
            <person name="Mustard J.A."/>
            <person name="Pan H."/>
            <person name="Reese J.T."/>
            <person name="Scharf M.E."/>
            <person name="Sun F."/>
            <person name="Vogel H."/>
            <person name="Xiao J."/>
            <person name="Yang W."/>
            <person name="Yang Z."/>
            <person name="Yang Z."/>
            <person name="Zhou J."/>
            <person name="Zhu J."/>
            <person name="Brent C.S."/>
            <person name="Elsik C.G."/>
            <person name="Goodisman M.A."/>
            <person name="Liberles D.A."/>
            <person name="Roe R.M."/>
            <person name="Vargo E.L."/>
            <person name="Vilcinskas A."/>
            <person name="Wang J."/>
            <person name="Bornberg-Bauer E."/>
            <person name="Korb J."/>
            <person name="Zhang G."/>
            <person name="Liebig J."/>
        </authorList>
    </citation>
    <scope>NUCLEOTIDE SEQUENCE [LARGE SCALE GENOMIC DNA]</scope>
    <source>
        <tissue evidence="2">Whole organism</tissue>
    </source>
</reference>
<feature type="compositionally biased region" description="Acidic residues" evidence="1">
    <location>
        <begin position="49"/>
        <end position="59"/>
    </location>
</feature>
<accession>A0A067RHB1</accession>
<feature type="compositionally biased region" description="Low complexity" evidence="1">
    <location>
        <begin position="183"/>
        <end position="196"/>
    </location>
</feature>
<gene>
    <name evidence="2" type="ORF">L798_15224</name>
</gene>
<feature type="compositionally biased region" description="Polar residues" evidence="1">
    <location>
        <begin position="214"/>
        <end position="225"/>
    </location>
</feature>
<dbReference type="EMBL" id="KK852473">
    <property type="protein sequence ID" value="KDR23142.1"/>
    <property type="molecule type" value="Genomic_DNA"/>
</dbReference>
<feature type="compositionally biased region" description="Low complexity" evidence="1">
    <location>
        <begin position="226"/>
        <end position="239"/>
    </location>
</feature>
<feature type="region of interest" description="Disordered" evidence="1">
    <location>
        <begin position="1"/>
        <end position="20"/>
    </location>
</feature>
<evidence type="ECO:0000256" key="1">
    <source>
        <dbReference type="SAM" id="MobiDB-lite"/>
    </source>
</evidence>
<name>A0A067RHB1_ZOONE</name>
<dbReference type="AlphaFoldDB" id="A0A067RHB1"/>
<sequence length="263" mass="28025">MSVLLAREEESHKDQTTKSPLLVQHCSRDKSALRPRDTVRLVNEKTVIDQDETQDEDSEAEKLSPLLDVATSTDPLPLDSAVIPHDDDLDDDDDDDDGVDDDDLELKVEVGQGEDELAAMAGSSQGKTKCLQHKEQKTIAGGGDADTGPVGAAGEDSDYYTPEDPATTILSPLHADKERPFTSSAPSSNASSSVESTPGRWMPGVREGLMGISLPSTPLSTASHLSNRSSGDSYSSSSSTRQLLAAMGGHHDHTNSQDKSVQL</sequence>
<keyword evidence="3" id="KW-1185">Reference proteome</keyword>
<feature type="region of interest" description="Disordered" evidence="1">
    <location>
        <begin position="43"/>
        <end position="263"/>
    </location>
</feature>
<dbReference type="InParanoid" id="A0A067RHB1"/>